<reference evidence="1 2" key="1">
    <citation type="submission" date="2009-10" db="EMBL/GenBank/DDBJ databases">
        <authorList>
            <person name="Harkins D.M."/>
            <person name="Madupu R."/>
            <person name="Durkin A.S."/>
            <person name="Torralba M."/>
            <person name="Methe B."/>
            <person name="Sutton G.G."/>
            <person name="Strausberg R.L."/>
            <person name="Nelson K.E."/>
        </authorList>
    </citation>
    <scope>NUCLEOTIDE SEQUENCE [LARGE SCALE GENOMIC DNA]</scope>
    <source>
        <strain evidence="1 2">F0264</strain>
    </source>
</reference>
<keyword evidence="2" id="KW-1185">Reference proteome</keyword>
<name>D0GK19_9FUSO</name>
<proteinExistence type="predicted"/>
<comment type="caution">
    <text evidence="1">The sequence shown here is derived from an EMBL/GenBank/DDBJ whole genome shotgun (WGS) entry which is preliminary data.</text>
</comment>
<organism evidence="1 2">
    <name type="scientific">Pseudoleptotrichia goodfellowii F0264</name>
    <dbReference type="NCBI Taxonomy" id="596323"/>
    <lineage>
        <taxon>Bacteria</taxon>
        <taxon>Fusobacteriati</taxon>
        <taxon>Fusobacteriota</taxon>
        <taxon>Fusobacteriia</taxon>
        <taxon>Fusobacteriales</taxon>
        <taxon>Leptotrichiaceae</taxon>
        <taxon>Pseudoleptotrichia</taxon>
    </lineage>
</organism>
<dbReference type="Proteomes" id="UP000004226">
    <property type="component" value="Unassembled WGS sequence"/>
</dbReference>
<dbReference type="AlphaFoldDB" id="D0GK19"/>
<dbReference type="EMBL" id="ADAD01000055">
    <property type="protein sequence ID" value="EEY35559.1"/>
    <property type="molecule type" value="Genomic_DNA"/>
</dbReference>
<sequence>MYGFPQLLITSDINNDGIKEIIIEKNSNDLFVFKFSDEKLVKVFSGFKEINFDNYYKINDEVEKLVITIKDDFGYNKKIFQKLPNLMEIQDSKEGIKDESIYYQLISINNKIIMRRIGSQNYEIVFDKNLNFKIKAITEKNNELKLSTGYYY</sequence>
<evidence type="ECO:0000313" key="1">
    <source>
        <dbReference type="EMBL" id="EEY35559.1"/>
    </source>
</evidence>
<evidence type="ECO:0008006" key="3">
    <source>
        <dbReference type="Google" id="ProtNLM"/>
    </source>
</evidence>
<protein>
    <recommendedName>
        <fullName evidence="3">FG-GAP repeat protein</fullName>
    </recommendedName>
</protein>
<gene>
    <name evidence="1" type="ORF">HMPREF0554_2215</name>
</gene>
<accession>D0GK19</accession>
<evidence type="ECO:0000313" key="2">
    <source>
        <dbReference type="Proteomes" id="UP000004226"/>
    </source>
</evidence>